<evidence type="ECO:0000256" key="1">
    <source>
        <dbReference type="SAM" id="MobiDB-lite"/>
    </source>
</evidence>
<dbReference type="EMBL" id="CP036426">
    <property type="protein sequence ID" value="QDV34639.1"/>
    <property type="molecule type" value="Genomic_DNA"/>
</dbReference>
<feature type="compositionally biased region" description="Basic residues" evidence="1">
    <location>
        <begin position="176"/>
        <end position="186"/>
    </location>
</feature>
<dbReference type="InterPro" id="IPR002559">
    <property type="entry name" value="Transposase_11"/>
</dbReference>
<dbReference type="GO" id="GO:0003677">
    <property type="term" value="F:DNA binding"/>
    <property type="evidence" value="ECO:0007669"/>
    <property type="project" value="InterPro"/>
</dbReference>
<dbReference type="Pfam" id="PF13340">
    <property type="entry name" value="DUF4096"/>
    <property type="match status" value="1"/>
</dbReference>
<proteinExistence type="predicted"/>
<dbReference type="PANTHER" id="PTHR30007">
    <property type="entry name" value="PHP DOMAIN PROTEIN"/>
    <property type="match status" value="1"/>
</dbReference>
<keyword evidence="5" id="KW-1185">Reference proteome</keyword>
<dbReference type="PANTHER" id="PTHR30007:SF1">
    <property type="entry name" value="BLR1914 PROTEIN"/>
    <property type="match status" value="1"/>
</dbReference>
<feature type="domain" description="Insertion element IS402-like" evidence="3">
    <location>
        <begin position="9"/>
        <end position="78"/>
    </location>
</feature>
<protein>
    <submittedName>
        <fullName evidence="4">Uncharacterized protein</fullName>
    </submittedName>
</protein>
<evidence type="ECO:0000259" key="2">
    <source>
        <dbReference type="Pfam" id="PF01609"/>
    </source>
</evidence>
<dbReference type="GO" id="GO:0004803">
    <property type="term" value="F:transposase activity"/>
    <property type="evidence" value="ECO:0007669"/>
    <property type="project" value="InterPro"/>
</dbReference>
<evidence type="ECO:0000259" key="3">
    <source>
        <dbReference type="Pfam" id="PF13340"/>
    </source>
</evidence>
<feature type="region of interest" description="Disordered" evidence="1">
    <location>
        <begin position="108"/>
        <end position="203"/>
    </location>
</feature>
<organism evidence="4 5">
    <name type="scientific">Tautonia plasticadhaerens</name>
    <dbReference type="NCBI Taxonomy" id="2527974"/>
    <lineage>
        <taxon>Bacteria</taxon>
        <taxon>Pseudomonadati</taxon>
        <taxon>Planctomycetota</taxon>
        <taxon>Planctomycetia</taxon>
        <taxon>Isosphaerales</taxon>
        <taxon>Isosphaeraceae</taxon>
        <taxon>Tautonia</taxon>
    </lineage>
</organism>
<dbReference type="Pfam" id="PF01609">
    <property type="entry name" value="DDE_Tnp_1"/>
    <property type="match status" value="1"/>
</dbReference>
<dbReference type="GO" id="GO:0006313">
    <property type="term" value="P:DNA transposition"/>
    <property type="evidence" value="ECO:0007669"/>
    <property type="project" value="InterPro"/>
</dbReference>
<dbReference type="RefSeq" id="WP_197446928.1">
    <property type="nucleotide sequence ID" value="NZ_CP036426.1"/>
</dbReference>
<evidence type="ECO:0000313" key="5">
    <source>
        <dbReference type="Proteomes" id="UP000317835"/>
    </source>
</evidence>
<evidence type="ECO:0000313" key="4">
    <source>
        <dbReference type="EMBL" id="QDV34639.1"/>
    </source>
</evidence>
<dbReference type="InterPro" id="IPR025161">
    <property type="entry name" value="IS402-like_dom"/>
</dbReference>
<name>A0A518H1B0_9BACT</name>
<dbReference type="NCBIfam" id="NF033580">
    <property type="entry name" value="transpos_IS5_3"/>
    <property type="match status" value="1"/>
</dbReference>
<dbReference type="AlphaFoldDB" id="A0A518H1B0"/>
<dbReference type="Proteomes" id="UP000317835">
    <property type="component" value="Chromosome"/>
</dbReference>
<accession>A0A518H1B0</accession>
<dbReference type="KEGG" id="tpla:ElP_25300"/>
<sequence>MRIRRPYELTDGQYARIEDLLPTNGRRGGQWDDHRTTLDGIGRILRTGARRREPPGRDGKCKSAYGRFNRRSEDGPLGRVRRRLHARPDRLRRLDFDLRCVDGSGIRASRSAAGARRRVDGEPGDHALGRSRGGFGTKPHLIVDGDGPPRAASISPGQAPESKRREPVLQAERIPRAGRGRPRSRPKAPAGGRGHSSPRVRRYLRRRRTKAVIPTRKDQRRSPHFDEASDRRRNVVERCIDWLKESRRIGTRHEKPAVSFMGMVKPAMIRRCQRLLAS</sequence>
<feature type="compositionally biased region" description="Basic and acidic residues" evidence="1">
    <location>
        <begin position="117"/>
        <end position="128"/>
    </location>
</feature>
<reference evidence="4 5" key="1">
    <citation type="submission" date="2019-02" db="EMBL/GenBank/DDBJ databases">
        <title>Deep-cultivation of Planctomycetes and their phenomic and genomic characterization uncovers novel biology.</title>
        <authorList>
            <person name="Wiegand S."/>
            <person name="Jogler M."/>
            <person name="Boedeker C."/>
            <person name="Pinto D."/>
            <person name="Vollmers J."/>
            <person name="Rivas-Marin E."/>
            <person name="Kohn T."/>
            <person name="Peeters S.H."/>
            <person name="Heuer A."/>
            <person name="Rast P."/>
            <person name="Oberbeckmann S."/>
            <person name="Bunk B."/>
            <person name="Jeske O."/>
            <person name="Meyerdierks A."/>
            <person name="Storesund J.E."/>
            <person name="Kallscheuer N."/>
            <person name="Luecker S."/>
            <person name="Lage O.M."/>
            <person name="Pohl T."/>
            <person name="Merkel B.J."/>
            <person name="Hornburger P."/>
            <person name="Mueller R.-W."/>
            <person name="Bruemmer F."/>
            <person name="Labrenz M."/>
            <person name="Spormann A.M."/>
            <person name="Op den Camp H."/>
            <person name="Overmann J."/>
            <person name="Amann R."/>
            <person name="Jetten M.S.M."/>
            <person name="Mascher T."/>
            <person name="Medema M.H."/>
            <person name="Devos D.P."/>
            <person name="Kaster A.-K."/>
            <person name="Ovreas L."/>
            <person name="Rohde M."/>
            <person name="Galperin M.Y."/>
            <person name="Jogler C."/>
        </authorList>
    </citation>
    <scope>NUCLEOTIDE SEQUENCE [LARGE SCALE GENOMIC DNA]</scope>
    <source>
        <strain evidence="4 5">ElP</strain>
    </source>
</reference>
<feature type="domain" description="Transposase IS4-like" evidence="2">
    <location>
        <begin position="97"/>
        <end position="253"/>
    </location>
</feature>
<gene>
    <name evidence="4" type="ORF">ElP_25300</name>
</gene>